<protein>
    <recommendedName>
        <fullName evidence="5">Secreted protein</fullName>
    </recommendedName>
</protein>
<evidence type="ECO:0000313" key="4">
    <source>
        <dbReference type="Proteomes" id="UP001164020"/>
    </source>
</evidence>
<accession>A0ABY7BX46</accession>
<organism evidence="3 4">
    <name type="scientific">Jiella pelagia</name>
    <dbReference type="NCBI Taxonomy" id="2986949"/>
    <lineage>
        <taxon>Bacteria</taxon>
        <taxon>Pseudomonadati</taxon>
        <taxon>Pseudomonadota</taxon>
        <taxon>Alphaproteobacteria</taxon>
        <taxon>Hyphomicrobiales</taxon>
        <taxon>Aurantimonadaceae</taxon>
        <taxon>Jiella</taxon>
    </lineage>
</organism>
<feature type="compositionally biased region" description="Basic and acidic residues" evidence="1">
    <location>
        <begin position="98"/>
        <end position="121"/>
    </location>
</feature>
<evidence type="ECO:0000313" key="3">
    <source>
        <dbReference type="EMBL" id="WAP68422.1"/>
    </source>
</evidence>
<evidence type="ECO:0000256" key="2">
    <source>
        <dbReference type="SAM" id="SignalP"/>
    </source>
</evidence>
<name>A0ABY7BX46_9HYPH</name>
<feature type="compositionally biased region" description="Basic and acidic residues" evidence="1">
    <location>
        <begin position="42"/>
        <end position="51"/>
    </location>
</feature>
<keyword evidence="4" id="KW-1185">Reference proteome</keyword>
<keyword evidence="2" id="KW-0732">Signal</keyword>
<feature type="compositionally biased region" description="Basic and acidic residues" evidence="1">
    <location>
        <begin position="60"/>
        <end position="78"/>
    </location>
</feature>
<reference evidence="3" key="1">
    <citation type="submission" date="2022-12" db="EMBL/GenBank/DDBJ databases">
        <title>Jiella pelagia sp. nov., isolated from phosphonate enriched culture of Northwest Pacific surface seawater.</title>
        <authorList>
            <person name="Shin D.Y."/>
            <person name="Hwang C.Y."/>
        </authorList>
    </citation>
    <scope>NUCLEOTIDE SEQUENCE</scope>
    <source>
        <strain evidence="3">HL-NP1</strain>
    </source>
</reference>
<feature type="chain" id="PRO_5045976005" description="Secreted protein" evidence="2">
    <location>
        <begin position="25"/>
        <end position="121"/>
    </location>
</feature>
<gene>
    <name evidence="3" type="ORF">OH818_24390</name>
</gene>
<evidence type="ECO:0008006" key="5">
    <source>
        <dbReference type="Google" id="ProtNLM"/>
    </source>
</evidence>
<dbReference type="Proteomes" id="UP001164020">
    <property type="component" value="Chromosome"/>
</dbReference>
<dbReference type="EMBL" id="CP114029">
    <property type="protein sequence ID" value="WAP68422.1"/>
    <property type="molecule type" value="Genomic_DNA"/>
</dbReference>
<feature type="signal peptide" evidence="2">
    <location>
        <begin position="1"/>
        <end position="24"/>
    </location>
</feature>
<feature type="region of interest" description="Disordered" evidence="1">
    <location>
        <begin position="26"/>
        <end position="121"/>
    </location>
</feature>
<proteinExistence type="predicted"/>
<sequence length="121" mass="12941">MPKLTRTLFGHLTIALAVAFAMFAAPQGPSTSHDPVATLHAALDDHGHSHGGEPLADTSGHGDHEHKHNPFDHSHDKPGTLPRFDAPVPPGAMQHALVRQDRGLENEASTHDRPPRPSDTA</sequence>
<evidence type="ECO:0000256" key="1">
    <source>
        <dbReference type="SAM" id="MobiDB-lite"/>
    </source>
</evidence>
<dbReference type="RefSeq" id="WP_188077985.1">
    <property type="nucleotide sequence ID" value="NZ_CP114029.1"/>
</dbReference>